<protein>
    <submittedName>
        <fullName evidence="3">ADP-heptose:LPS heptosyltransferase</fullName>
    </submittedName>
</protein>
<dbReference type="GO" id="GO:0016757">
    <property type="term" value="F:glycosyltransferase activity"/>
    <property type="evidence" value="ECO:0007669"/>
    <property type="project" value="UniProtKB-KW"/>
</dbReference>
<accession>A0ABD6XPB6</accession>
<dbReference type="AlphaFoldDB" id="A0ABD6XPB6"/>
<dbReference type="InterPro" id="IPR002201">
    <property type="entry name" value="Glyco_trans_9"/>
</dbReference>
<dbReference type="InterPro" id="IPR051199">
    <property type="entry name" value="LPS_LOS_Heptosyltrfase"/>
</dbReference>
<evidence type="ECO:0000313" key="3">
    <source>
        <dbReference type="EMBL" id="PWJ79956.1"/>
    </source>
</evidence>
<dbReference type="Gene3D" id="3.40.50.2000">
    <property type="entry name" value="Glycogen Phosphorylase B"/>
    <property type="match status" value="2"/>
</dbReference>
<organism evidence="3 4">
    <name type="scientific">Enterobacter agglomerans</name>
    <name type="common">Erwinia herbicola</name>
    <name type="synonym">Pantoea agglomerans</name>
    <dbReference type="NCBI Taxonomy" id="549"/>
    <lineage>
        <taxon>Bacteria</taxon>
        <taxon>Pseudomonadati</taxon>
        <taxon>Pseudomonadota</taxon>
        <taxon>Gammaproteobacteria</taxon>
        <taxon>Enterobacterales</taxon>
        <taxon>Erwiniaceae</taxon>
        <taxon>Pantoea</taxon>
        <taxon>Pantoea agglomerans group</taxon>
    </lineage>
</organism>
<evidence type="ECO:0000313" key="4">
    <source>
        <dbReference type="Proteomes" id="UP000245996"/>
    </source>
</evidence>
<dbReference type="SUPFAM" id="SSF53756">
    <property type="entry name" value="UDP-Glycosyltransferase/glycogen phosphorylase"/>
    <property type="match status" value="1"/>
</dbReference>
<dbReference type="CDD" id="cd03789">
    <property type="entry name" value="GT9_LPS_heptosyltransferase"/>
    <property type="match status" value="1"/>
</dbReference>
<dbReference type="Proteomes" id="UP000245996">
    <property type="component" value="Unassembled WGS sequence"/>
</dbReference>
<name>A0ABD6XPB6_ENTAG</name>
<dbReference type="RefSeq" id="WP_109652844.1">
    <property type="nucleotide sequence ID" value="NZ_CP134761.1"/>
</dbReference>
<evidence type="ECO:0000256" key="1">
    <source>
        <dbReference type="ARBA" id="ARBA00022676"/>
    </source>
</evidence>
<reference evidence="3 4" key="1">
    <citation type="submission" date="2018-05" db="EMBL/GenBank/DDBJ databases">
        <title>Genomic Encyclopedia of Type Strains, Phase IV (KMG-V): Genome sequencing to study the core and pangenomes of soil and plant-associated prokaryotes.</title>
        <authorList>
            <person name="Whitman W."/>
        </authorList>
    </citation>
    <scope>NUCLEOTIDE SEQUENCE [LARGE SCALE GENOMIC DNA]</scope>
    <source>
        <strain evidence="3 4">PNG 92-11</strain>
    </source>
</reference>
<dbReference type="PANTHER" id="PTHR30160:SF15">
    <property type="entry name" value="GLYCOSYLTRANSFERASE HI_0523-RELATED"/>
    <property type="match status" value="1"/>
</dbReference>
<dbReference type="PANTHER" id="PTHR30160">
    <property type="entry name" value="TETRAACYLDISACCHARIDE 4'-KINASE-RELATED"/>
    <property type="match status" value="1"/>
</dbReference>
<comment type="caution">
    <text evidence="3">The sequence shown here is derived from an EMBL/GenBank/DDBJ whole genome shotgun (WGS) entry which is preliminary data.</text>
</comment>
<proteinExistence type="predicted"/>
<dbReference type="EMBL" id="QGHE01000006">
    <property type="protein sequence ID" value="PWJ79956.1"/>
    <property type="molecule type" value="Genomic_DNA"/>
</dbReference>
<sequence>MNKDVRITVSKGPFKKIREWNRRKNYYLKEVKLEARKSIAKLLWDKRKKVSFEPDSVKTILLVRNEGKVGDIIVSMPLIRSLHQDGYAVDLLVTEACYDIIKYSPFIRHIYKAADCSYNHYLKSFYHTVSQATMKMLNRNKYDLIIDPCLSETPVHRMKLFRDINARFVIGLNKQSAISHYTVSVPYKNEKQHVTELLSLISKSIGVKATSNFTYSLHFPDVVLDEVRHFLSPWKSKKKIVINAFAGTPERNFSQQQLLEIINMINNNSREVKIITLDHRNEIAVPLPGNVVKNPFYTLHHVMALIKESDVVITPDTSIVHISAAWKKPLIAVYKNAPNNNMWAPGYENASHIIVHDDKTSDAENIPERIFKEIIRRNLLGKREMKFQESVSVIELKEPVRMHGYHAPDCCIASSDQLCC</sequence>
<evidence type="ECO:0000256" key="2">
    <source>
        <dbReference type="ARBA" id="ARBA00022679"/>
    </source>
</evidence>
<keyword evidence="2" id="KW-0808">Transferase</keyword>
<dbReference type="Pfam" id="PF01075">
    <property type="entry name" value="Glyco_transf_9"/>
    <property type="match status" value="1"/>
</dbReference>
<dbReference type="GO" id="GO:0009103">
    <property type="term" value="P:lipopolysaccharide biosynthetic process"/>
    <property type="evidence" value="ECO:0007669"/>
    <property type="project" value="UniProtKB-ARBA"/>
</dbReference>
<keyword evidence="1" id="KW-0328">Glycosyltransferase</keyword>
<gene>
    <name evidence="3" type="ORF">C7430_10698</name>
</gene>